<dbReference type="Proteomes" id="UP001162131">
    <property type="component" value="Unassembled WGS sequence"/>
</dbReference>
<name>A0AAU9JGL2_9CILI</name>
<sequence>MWKILFFTIISLAYAGTSLEELKENSCYSLTMWLQRQKHNDLEKVIEAKPHLDASNIRTKIMERAFNNCMRFITEEEAREVINTSPSKQSKFEHLVPILNNGLETSKDIEVDFMYFKKRRDIRYRLEVGNGKKGPGKEKKGDL</sequence>
<protein>
    <submittedName>
        <fullName evidence="2">Uncharacterized protein</fullName>
    </submittedName>
</protein>
<feature type="chain" id="PRO_5043773449" evidence="1">
    <location>
        <begin position="16"/>
        <end position="143"/>
    </location>
</feature>
<accession>A0AAU9JGL2</accession>
<keyword evidence="1" id="KW-0732">Signal</keyword>
<proteinExistence type="predicted"/>
<organism evidence="2 3">
    <name type="scientific">Blepharisma stoltei</name>
    <dbReference type="NCBI Taxonomy" id="1481888"/>
    <lineage>
        <taxon>Eukaryota</taxon>
        <taxon>Sar</taxon>
        <taxon>Alveolata</taxon>
        <taxon>Ciliophora</taxon>
        <taxon>Postciliodesmatophora</taxon>
        <taxon>Heterotrichea</taxon>
        <taxon>Heterotrichida</taxon>
        <taxon>Blepharismidae</taxon>
        <taxon>Blepharisma</taxon>
    </lineage>
</organism>
<dbReference type="EMBL" id="CAJZBQ010000038">
    <property type="protein sequence ID" value="CAG9325403.1"/>
    <property type="molecule type" value="Genomic_DNA"/>
</dbReference>
<dbReference type="AlphaFoldDB" id="A0AAU9JGL2"/>
<evidence type="ECO:0000313" key="2">
    <source>
        <dbReference type="EMBL" id="CAG9325403.1"/>
    </source>
</evidence>
<evidence type="ECO:0000256" key="1">
    <source>
        <dbReference type="SAM" id="SignalP"/>
    </source>
</evidence>
<comment type="caution">
    <text evidence="2">The sequence shown here is derived from an EMBL/GenBank/DDBJ whole genome shotgun (WGS) entry which is preliminary data.</text>
</comment>
<evidence type="ECO:0000313" key="3">
    <source>
        <dbReference type="Proteomes" id="UP001162131"/>
    </source>
</evidence>
<gene>
    <name evidence="2" type="ORF">BSTOLATCC_MIC38659</name>
</gene>
<feature type="signal peptide" evidence="1">
    <location>
        <begin position="1"/>
        <end position="15"/>
    </location>
</feature>
<keyword evidence="3" id="KW-1185">Reference proteome</keyword>
<reference evidence="2" key="1">
    <citation type="submission" date="2021-09" db="EMBL/GenBank/DDBJ databases">
        <authorList>
            <consortium name="AG Swart"/>
            <person name="Singh M."/>
            <person name="Singh A."/>
            <person name="Seah K."/>
            <person name="Emmerich C."/>
        </authorList>
    </citation>
    <scope>NUCLEOTIDE SEQUENCE</scope>
    <source>
        <strain evidence="2">ATCC30299</strain>
    </source>
</reference>